<dbReference type="AlphaFoldDB" id="A0A9P0KEP8"/>
<dbReference type="OrthoDB" id="9518664at2759"/>
<dbReference type="EMBL" id="CAKOFQ010006763">
    <property type="protein sequence ID" value="CAH1969249.1"/>
    <property type="molecule type" value="Genomic_DNA"/>
</dbReference>
<feature type="domain" description="Serpin" evidence="5">
    <location>
        <begin position="1"/>
        <end position="209"/>
    </location>
</feature>
<gene>
    <name evidence="6" type="ORF">ACAOBT_LOCUS8327</name>
</gene>
<reference evidence="6" key="1">
    <citation type="submission" date="2022-03" db="EMBL/GenBank/DDBJ databases">
        <authorList>
            <person name="Sayadi A."/>
        </authorList>
    </citation>
    <scope>NUCLEOTIDE SEQUENCE</scope>
</reference>
<dbReference type="InterPro" id="IPR042178">
    <property type="entry name" value="Serpin_sf_1"/>
</dbReference>
<dbReference type="PANTHER" id="PTHR11461:SF211">
    <property type="entry name" value="GH10112P-RELATED"/>
    <property type="match status" value="1"/>
</dbReference>
<organism evidence="6 7">
    <name type="scientific">Acanthoscelides obtectus</name>
    <name type="common">Bean weevil</name>
    <name type="synonym">Bruchus obtectus</name>
    <dbReference type="NCBI Taxonomy" id="200917"/>
    <lineage>
        <taxon>Eukaryota</taxon>
        <taxon>Metazoa</taxon>
        <taxon>Ecdysozoa</taxon>
        <taxon>Arthropoda</taxon>
        <taxon>Hexapoda</taxon>
        <taxon>Insecta</taxon>
        <taxon>Pterygota</taxon>
        <taxon>Neoptera</taxon>
        <taxon>Endopterygota</taxon>
        <taxon>Coleoptera</taxon>
        <taxon>Polyphaga</taxon>
        <taxon>Cucujiformia</taxon>
        <taxon>Chrysomeloidea</taxon>
        <taxon>Chrysomelidae</taxon>
        <taxon>Bruchinae</taxon>
        <taxon>Bruchini</taxon>
        <taxon>Acanthoscelides</taxon>
    </lineage>
</organism>
<keyword evidence="7" id="KW-1185">Reference proteome</keyword>
<dbReference type="InterPro" id="IPR023796">
    <property type="entry name" value="Serpin_dom"/>
</dbReference>
<dbReference type="InterPro" id="IPR036186">
    <property type="entry name" value="Serpin_sf"/>
</dbReference>
<name>A0A9P0KEP8_ACAOB</name>
<evidence type="ECO:0000313" key="6">
    <source>
        <dbReference type="EMBL" id="CAH1969249.1"/>
    </source>
</evidence>
<dbReference type="GO" id="GO:0004867">
    <property type="term" value="F:serine-type endopeptidase inhibitor activity"/>
    <property type="evidence" value="ECO:0007669"/>
    <property type="project" value="UniProtKB-KW"/>
</dbReference>
<proteinExistence type="inferred from homology"/>
<keyword evidence="2" id="KW-0646">Protease inhibitor</keyword>
<evidence type="ECO:0000256" key="2">
    <source>
        <dbReference type="ARBA" id="ARBA00022690"/>
    </source>
</evidence>
<dbReference type="GO" id="GO:0005615">
    <property type="term" value="C:extracellular space"/>
    <property type="evidence" value="ECO:0007669"/>
    <property type="project" value="InterPro"/>
</dbReference>
<dbReference type="PANTHER" id="PTHR11461">
    <property type="entry name" value="SERINE PROTEASE INHIBITOR, SERPIN"/>
    <property type="match status" value="1"/>
</dbReference>
<dbReference type="PROSITE" id="PS00284">
    <property type="entry name" value="SERPIN"/>
    <property type="match status" value="1"/>
</dbReference>
<dbReference type="Pfam" id="PF00079">
    <property type="entry name" value="Serpin"/>
    <property type="match status" value="1"/>
</dbReference>
<dbReference type="InterPro" id="IPR042185">
    <property type="entry name" value="Serpin_sf_2"/>
</dbReference>
<evidence type="ECO:0000256" key="4">
    <source>
        <dbReference type="RuleBase" id="RU000411"/>
    </source>
</evidence>
<accession>A0A9P0KEP8</accession>
<protein>
    <recommendedName>
        <fullName evidence="5">Serpin domain-containing protein</fullName>
    </recommendedName>
</protein>
<dbReference type="Gene3D" id="2.30.39.10">
    <property type="entry name" value="Alpha-1-antitrypsin, domain 1"/>
    <property type="match status" value="1"/>
</dbReference>
<dbReference type="Proteomes" id="UP001152888">
    <property type="component" value="Unassembled WGS sequence"/>
</dbReference>
<keyword evidence="3" id="KW-0722">Serine protease inhibitor</keyword>
<evidence type="ECO:0000256" key="3">
    <source>
        <dbReference type="ARBA" id="ARBA00022900"/>
    </source>
</evidence>
<dbReference type="InterPro" id="IPR000215">
    <property type="entry name" value="Serpin_fam"/>
</dbReference>
<dbReference type="Gene3D" id="3.30.497.10">
    <property type="entry name" value="Antithrombin, subunit I, domain 2"/>
    <property type="match status" value="1"/>
</dbReference>
<comment type="caution">
    <text evidence="6">The sequence shown here is derived from an EMBL/GenBank/DDBJ whole genome shotgun (WGS) entry which is preliminary data.</text>
</comment>
<sequence>MFMSASWARPFRYKHTSPAKFYVSNGGQKEVHMMEMSRHIAKFWHSKELEVKFLELPFTTENITMIFILPDAKHGLSSMKGTIENYINHKQFSKRKVHIKLPKFSTQITLDLVSFLKEKGVKSLFNSSADLSGISLQKGLSVSSLRQKVFINVTEKGVEAASATYGIMNKMLQTAKMPEEIEEFIADHPFLFFLREKQNNMIVFIGQFVG</sequence>
<dbReference type="SUPFAM" id="SSF56574">
    <property type="entry name" value="Serpins"/>
    <property type="match status" value="1"/>
</dbReference>
<dbReference type="InterPro" id="IPR023795">
    <property type="entry name" value="Serpin_CS"/>
</dbReference>
<comment type="similarity">
    <text evidence="1 4">Belongs to the serpin family.</text>
</comment>
<evidence type="ECO:0000259" key="5">
    <source>
        <dbReference type="SMART" id="SM00093"/>
    </source>
</evidence>
<dbReference type="SMART" id="SM00093">
    <property type="entry name" value="SERPIN"/>
    <property type="match status" value="1"/>
</dbReference>
<evidence type="ECO:0000313" key="7">
    <source>
        <dbReference type="Proteomes" id="UP001152888"/>
    </source>
</evidence>
<evidence type="ECO:0000256" key="1">
    <source>
        <dbReference type="ARBA" id="ARBA00009500"/>
    </source>
</evidence>